<comment type="caution">
    <text evidence="2">The sequence shown here is derived from an EMBL/GenBank/DDBJ whole genome shotgun (WGS) entry which is preliminary data.</text>
</comment>
<keyword evidence="3" id="KW-1185">Reference proteome</keyword>
<feature type="region of interest" description="Disordered" evidence="1">
    <location>
        <begin position="129"/>
        <end position="148"/>
    </location>
</feature>
<accession>A0AAV4XSY3</accession>
<protein>
    <submittedName>
        <fullName evidence="2">Uncharacterized protein</fullName>
    </submittedName>
</protein>
<dbReference type="AlphaFoldDB" id="A0AAV4XSY3"/>
<name>A0AAV4XSY3_CAEEX</name>
<dbReference type="EMBL" id="BPLR01000891">
    <property type="protein sequence ID" value="GIY98156.1"/>
    <property type="molecule type" value="Genomic_DNA"/>
</dbReference>
<reference evidence="2 3" key="1">
    <citation type="submission" date="2021-06" db="EMBL/GenBank/DDBJ databases">
        <title>Caerostris extrusa draft genome.</title>
        <authorList>
            <person name="Kono N."/>
            <person name="Arakawa K."/>
        </authorList>
    </citation>
    <scope>NUCLEOTIDE SEQUENCE [LARGE SCALE GENOMIC DNA]</scope>
</reference>
<evidence type="ECO:0000256" key="1">
    <source>
        <dbReference type="SAM" id="MobiDB-lite"/>
    </source>
</evidence>
<feature type="compositionally biased region" description="Basic residues" evidence="1">
    <location>
        <begin position="139"/>
        <end position="148"/>
    </location>
</feature>
<dbReference type="Proteomes" id="UP001054945">
    <property type="component" value="Unassembled WGS sequence"/>
</dbReference>
<organism evidence="2 3">
    <name type="scientific">Caerostris extrusa</name>
    <name type="common">Bark spider</name>
    <name type="synonym">Caerostris bankana</name>
    <dbReference type="NCBI Taxonomy" id="172846"/>
    <lineage>
        <taxon>Eukaryota</taxon>
        <taxon>Metazoa</taxon>
        <taxon>Ecdysozoa</taxon>
        <taxon>Arthropoda</taxon>
        <taxon>Chelicerata</taxon>
        <taxon>Arachnida</taxon>
        <taxon>Araneae</taxon>
        <taxon>Araneomorphae</taxon>
        <taxon>Entelegynae</taxon>
        <taxon>Araneoidea</taxon>
        <taxon>Araneidae</taxon>
        <taxon>Caerostris</taxon>
    </lineage>
</organism>
<sequence>MQTGCSFHLLFKYFRDSVSERAIAYRYANAKSRVFTPLPFNNRGCLFQFDLDCSVEDQGGCMADDSLAVIAAIKTISILLCNRFTRNFRRKPYNLRCISEDSEFLSGELCVSCSCTRNPSSPPKYAFPPPISGSCRPHLSPRRKGCRP</sequence>
<gene>
    <name evidence="2" type="ORF">CEXT_569651</name>
</gene>
<proteinExistence type="predicted"/>
<evidence type="ECO:0000313" key="2">
    <source>
        <dbReference type="EMBL" id="GIY98156.1"/>
    </source>
</evidence>
<evidence type="ECO:0000313" key="3">
    <source>
        <dbReference type="Proteomes" id="UP001054945"/>
    </source>
</evidence>